<dbReference type="Gene3D" id="3.40.50.150">
    <property type="entry name" value="Vaccinia Virus protein VP39"/>
    <property type="match status" value="1"/>
</dbReference>
<feature type="region of interest" description="Disordered" evidence="12">
    <location>
        <begin position="355"/>
        <end position="380"/>
    </location>
</feature>
<keyword evidence="7" id="KW-0808">Transferase</keyword>
<evidence type="ECO:0000256" key="2">
    <source>
        <dbReference type="ARBA" id="ARBA00005369"/>
    </source>
</evidence>
<keyword evidence="14" id="KW-1185">Reference proteome</keyword>
<evidence type="ECO:0000256" key="4">
    <source>
        <dbReference type="ARBA" id="ARBA00013346"/>
    </source>
</evidence>
<dbReference type="EC" id="2.1.1.77" evidence="3"/>
<evidence type="ECO:0000256" key="12">
    <source>
        <dbReference type="SAM" id="MobiDB-lite"/>
    </source>
</evidence>
<comment type="caution">
    <text evidence="13">The sequence shown here is derived from an EMBL/GenBank/DDBJ whole genome shotgun (WGS) entry which is preliminary data.</text>
</comment>
<dbReference type="InterPro" id="IPR000682">
    <property type="entry name" value="PCMT"/>
</dbReference>
<accession>A0ABV6QGH8</accession>
<evidence type="ECO:0000313" key="14">
    <source>
        <dbReference type="Proteomes" id="UP001589890"/>
    </source>
</evidence>
<dbReference type="InterPro" id="IPR029063">
    <property type="entry name" value="SAM-dependent_MTases_sf"/>
</dbReference>
<evidence type="ECO:0000256" key="7">
    <source>
        <dbReference type="ARBA" id="ARBA00022679"/>
    </source>
</evidence>
<evidence type="ECO:0000256" key="1">
    <source>
        <dbReference type="ARBA" id="ARBA00004496"/>
    </source>
</evidence>
<evidence type="ECO:0000256" key="3">
    <source>
        <dbReference type="ARBA" id="ARBA00011890"/>
    </source>
</evidence>
<dbReference type="Proteomes" id="UP001589890">
    <property type="component" value="Unassembled WGS sequence"/>
</dbReference>
<evidence type="ECO:0000256" key="6">
    <source>
        <dbReference type="ARBA" id="ARBA00022603"/>
    </source>
</evidence>
<keyword evidence="6" id="KW-0489">Methyltransferase</keyword>
<evidence type="ECO:0000256" key="9">
    <source>
        <dbReference type="ARBA" id="ARBA00030757"/>
    </source>
</evidence>
<comment type="similarity">
    <text evidence="2">Belongs to the methyltransferase superfamily. L-isoaspartyl/D-aspartyl protein methyltransferase family.</text>
</comment>
<comment type="subcellular location">
    <subcellularLocation>
        <location evidence="1">Cytoplasm</location>
    </subcellularLocation>
</comment>
<dbReference type="Pfam" id="PF01135">
    <property type="entry name" value="PCMT"/>
    <property type="match status" value="1"/>
</dbReference>
<name>A0ABV6QGH8_9ACTN</name>
<evidence type="ECO:0000256" key="8">
    <source>
        <dbReference type="ARBA" id="ARBA00022691"/>
    </source>
</evidence>
<evidence type="ECO:0000256" key="5">
    <source>
        <dbReference type="ARBA" id="ARBA00022490"/>
    </source>
</evidence>
<keyword evidence="5" id="KW-0963">Cytoplasm</keyword>
<evidence type="ECO:0000256" key="10">
    <source>
        <dbReference type="ARBA" id="ARBA00031323"/>
    </source>
</evidence>
<dbReference type="EMBL" id="JBHLTC010000006">
    <property type="protein sequence ID" value="MFC0623648.1"/>
    <property type="molecule type" value="Genomic_DNA"/>
</dbReference>
<dbReference type="SUPFAM" id="SSF53335">
    <property type="entry name" value="S-adenosyl-L-methionine-dependent methyltransferases"/>
    <property type="match status" value="1"/>
</dbReference>
<dbReference type="CDD" id="cd02440">
    <property type="entry name" value="AdoMet_MTases"/>
    <property type="match status" value="1"/>
</dbReference>
<proteinExistence type="inferred from homology"/>
<dbReference type="PANTHER" id="PTHR11579">
    <property type="entry name" value="PROTEIN-L-ISOASPARTATE O-METHYLTRANSFERASE"/>
    <property type="match status" value="1"/>
</dbReference>
<organism evidence="13 14">
    <name type="scientific">Kribbella deserti</name>
    <dbReference type="NCBI Taxonomy" id="1926257"/>
    <lineage>
        <taxon>Bacteria</taxon>
        <taxon>Bacillati</taxon>
        <taxon>Actinomycetota</taxon>
        <taxon>Actinomycetes</taxon>
        <taxon>Propionibacteriales</taxon>
        <taxon>Kribbellaceae</taxon>
        <taxon>Kribbella</taxon>
    </lineage>
</organism>
<dbReference type="PANTHER" id="PTHR11579:SF0">
    <property type="entry name" value="PROTEIN-L-ISOASPARTATE(D-ASPARTATE) O-METHYLTRANSFERASE"/>
    <property type="match status" value="1"/>
</dbReference>
<evidence type="ECO:0000256" key="11">
    <source>
        <dbReference type="ARBA" id="ARBA00031350"/>
    </source>
</evidence>
<keyword evidence="8" id="KW-0949">S-adenosyl-L-methionine</keyword>
<evidence type="ECO:0000313" key="13">
    <source>
        <dbReference type="EMBL" id="MFC0623648.1"/>
    </source>
</evidence>
<protein>
    <recommendedName>
        <fullName evidence="4">Protein-L-isoaspartate O-methyltransferase</fullName>
        <ecNumber evidence="3">2.1.1.77</ecNumber>
    </recommendedName>
    <alternativeName>
        <fullName evidence="11">L-isoaspartyl protein carboxyl methyltransferase</fullName>
    </alternativeName>
    <alternativeName>
        <fullName evidence="9">Protein L-isoaspartyl methyltransferase</fullName>
    </alternativeName>
    <alternativeName>
        <fullName evidence="10">Protein-beta-aspartate methyltransferase</fullName>
    </alternativeName>
</protein>
<reference evidence="13 14" key="1">
    <citation type="submission" date="2024-09" db="EMBL/GenBank/DDBJ databases">
        <authorList>
            <person name="Sun Q."/>
            <person name="Mori K."/>
        </authorList>
    </citation>
    <scope>NUCLEOTIDE SEQUENCE [LARGE SCALE GENOMIC DNA]</scope>
    <source>
        <strain evidence="13 14">CGMCC 1.15906</strain>
    </source>
</reference>
<gene>
    <name evidence="13" type="ORF">ACFFGN_06215</name>
</gene>
<dbReference type="RefSeq" id="WP_380044349.1">
    <property type="nucleotide sequence ID" value="NZ_JBHLTC010000006.1"/>
</dbReference>
<sequence>MTTERQAVSDLIAAAVQTVPREHYTDHAELGSVPQSTAQHAIERDLGRAGVERGMRVMEIGTGTGYTGALLAEMVGPEGHVVSIDIDPELSDRAAKLHAERGLSNLTLVTADGRQGAADHGPYDVILGWASPTHIPQAWLDQTRPGGRIATPIYLAPVARAVGHVVVAITDSHEPAQPILGPAVYVDMGGIPNRTLGLPMFYADASNGDTDAPAYVSIAWRDSARPGDAQATLAMLHQPNLVQASVFSDDEREQATRWHDFRSYCIARSSGDGSNLTVYGTGAPGWILSIGFSSSRNAAVLTQDGQLIANSENSPALMKLREFMSDWHNAGKPGLELLRGRLVRQDPGWAVSPEWRAVPPPAGQLRTDALPGLPLPTEQR</sequence>